<dbReference type="Proteomes" id="UP000677228">
    <property type="component" value="Unassembled WGS sequence"/>
</dbReference>
<organism evidence="6 8">
    <name type="scientific">Didymodactylos carnosus</name>
    <dbReference type="NCBI Taxonomy" id="1234261"/>
    <lineage>
        <taxon>Eukaryota</taxon>
        <taxon>Metazoa</taxon>
        <taxon>Spiralia</taxon>
        <taxon>Gnathifera</taxon>
        <taxon>Rotifera</taxon>
        <taxon>Eurotatoria</taxon>
        <taxon>Bdelloidea</taxon>
        <taxon>Philodinida</taxon>
        <taxon>Philodinidae</taxon>
        <taxon>Didymodactylos</taxon>
    </lineage>
</organism>
<evidence type="ECO:0000313" key="6">
    <source>
        <dbReference type="EMBL" id="CAF1242006.1"/>
    </source>
</evidence>
<feature type="domain" description="PI-PLC Y-box" evidence="5">
    <location>
        <begin position="1"/>
        <end position="24"/>
    </location>
</feature>
<dbReference type="GO" id="GO:0048015">
    <property type="term" value="P:phosphatidylinositol-mediated signaling"/>
    <property type="evidence" value="ECO:0007669"/>
    <property type="project" value="TreeGrafter"/>
</dbReference>
<comment type="caution">
    <text evidence="6">The sequence shown here is derived from an EMBL/GenBank/DDBJ whole genome shotgun (WGS) entry which is preliminary data.</text>
</comment>
<keyword evidence="4" id="KW-0443">Lipid metabolism</keyword>
<name>A0A8S2EJN4_9BILA</name>
<evidence type="ECO:0000256" key="4">
    <source>
        <dbReference type="ARBA" id="ARBA00023098"/>
    </source>
</evidence>
<dbReference type="GO" id="GO:0051209">
    <property type="term" value="P:release of sequestered calcium ion into cytosol"/>
    <property type="evidence" value="ECO:0007669"/>
    <property type="project" value="TreeGrafter"/>
</dbReference>
<protein>
    <recommendedName>
        <fullName evidence="1">phosphoinositide phospholipase C</fullName>
        <ecNumber evidence="1">3.1.4.11</ecNumber>
    </recommendedName>
</protein>
<evidence type="ECO:0000313" key="8">
    <source>
        <dbReference type="Proteomes" id="UP000677228"/>
    </source>
</evidence>
<keyword evidence="3" id="KW-0442">Lipid degradation</keyword>
<dbReference type="AlphaFoldDB" id="A0A8S2EJN4"/>
<dbReference type="PANTHER" id="PTHR10336">
    <property type="entry name" value="PHOSPHOINOSITIDE-SPECIFIC PHOSPHOLIPASE C FAMILY PROTEIN"/>
    <property type="match status" value="1"/>
</dbReference>
<dbReference type="PROSITE" id="PS50008">
    <property type="entry name" value="PIPLC_Y_DOMAIN"/>
    <property type="match status" value="1"/>
</dbReference>
<reference evidence="6" key="1">
    <citation type="submission" date="2021-02" db="EMBL/GenBank/DDBJ databases">
        <authorList>
            <person name="Nowell W R."/>
        </authorList>
    </citation>
    <scope>NUCLEOTIDE SEQUENCE</scope>
</reference>
<keyword evidence="2" id="KW-0378">Hydrolase</keyword>
<dbReference type="GO" id="GO:0004435">
    <property type="term" value="F:phosphatidylinositol-4,5-bisphosphate phospholipase C activity"/>
    <property type="evidence" value="ECO:0007669"/>
    <property type="project" value="UniProtKB-EC"/>
</dbReference>
<dbReference type="Gene3D" id="2.60.40.150">
    <property type="entry name" value="C2 domain"/>
    <property type="match status" value="1"/>
</dbReference>
<dbReference type="InterPro" id="IPR001192">
    <property type="entry name" value="PI-PLC_fam"/>
</dbReference>
<dbReference type="CDD" id="cd00275">
    <property type="entry name" value="C2_PLC_like"/>
    <property type="match status" value="1"/>
</dbReference>
<evidence type="ECO:0000256" key="3">
    <source>
        <dbReference type="ARBA" id="ARBA00022963"/>
    </source>
</evidence>
<dbReference type="EC" id="3.1.4.11" evidence="1"/>
<dbReference type="Proteomes" id="UP000682733">
    <property type="component" value="Unassembled WGS sequence"/>
</dbReference>
<evidence type="ECO:0000256" key="2">
    <source>
        <dbReference type="ARBA" id="ARBA00022801"/>
    </source>
</evidence>
<evidence type="ECO:0000256" key="1">
    <source>
        <dbReference type="ARBA" id="ARBA00012368"/>
    </source>
</evidence>
<dbReference type="EMBL" id="CAJNOK010016272">
    <property type="protein sequence ID" value="CAF1242006.1"/>
    <property type="molecule type" value="Genomic_DNA"/>
</dbReference>
<evidence type="ECO:0000313" key="7">
    <source>
        <dbReference type="EMBL" id="CAF4049506.1"/>
    </source>
</evidence>
<dbReference type="GO" id="GO:0016042">
    <property type="term" value="P:lipid catabolic process"/>
    <property type="evidence" value="ECO:0007669"/>
    <property type="project" value="UniProtKB-KW"/>
</dbReference>
<dbReference type="SUPFAM" id="SSF49562">
    <property type="entry name" value="C2 domain (Calcium/lipid-binding domain, CaLB)"/>
    <property type="match status" value="1"/>
</dbReference>
<gene>
    <name evidence="6" type="ORF">OVA965_LOCUS25868</name>
    <name evidence="7" type="ORF">TMI583_LOCUS26600</name>
</gene>
<accession>A0A8S2EJN4</accession>
<dbReference type="InterPro" id="IPR001711">
    <property type="entry name" value="PLipase_C_Pinositol-sp_Y"/>
</dbReference>
<evidence type="ECO:0000259" key="5">
    <source>
        <dbReference type="PROSITE" id="PS50008"/>
    </source>
</evidence>
<sequence length="176" mass="20012">MHVNHARFLVNGNCGYVLMPLYIRTLRENIIDVSTSSMIIKLKILAFRHIRTISAKSITKARVFMQLISTLLNGTSTTYSSIIKGPCGIWKACHNGRDLQPLTFQFVSSNSDLDLISFEVLTEDQEFCGQSMIPLSCLRSGIRSIQLYDKYNERIEMSSILVEINFNKLWVKSSVI</sequence>
<dbReference type="EMBL" id="CAJOBA010037821">
    <property type="protein sequence ID" value="CAF4049506.1"/>
    <property type="molecule type" value="Genomic_DNA"/>
</dbReference>
<proteinExistence type="predicted"/>
<dbReference type="InterPro" id="IPR035892">
    <property type="entry name" value="C2_domain_sf"/>
</dbReference>
<dbReference type="PANTHER" id="PTHR10336:SF36">
    <property type="entry name" value="1-PHOSPHATIDYLINOSITOL 4,5-BISPHOSPHATE PHOSPHODIESTERASE BETA-4"/>
    <property type="match status" value="1"/>
</dbReference>